<dbReference type="Gene3D" id="3.30.230.40">
    <property type="entry name" value="Imidazole glycerol phosphate dehydratase, domain 1"/>
    <property type="match status" value="2"/>
</dbReference>
<dbReference type="NCBIfam" id="NF002111">
    <property type="entry name" value="PRK00951.2-1"/>
    <property type="match status" value="1"/>
</dbReference>
<evidence type="ECO:0000313" key="8">
    <source>
        <dbReference type="Proteomes" id="UP000198597"/>
    </source>
</evidence>
<reference evidence="7 8" key="1">
    <citation type="submission" date="2016-10" db="EMBL/GenBank/DDBJ databases">
        <authorList>
            <person name="de Groot N.N."/>
        </authorList>
    </citation>
    <scope>NUCLEOTIDE SEQUENCE [LARGE SCALE GENOMIC DNA]</scope>
    <source>
        <strain evidence="7 8">DSM 12272</strain>
    </source>
</reference>
<dbReference type="GO" id="GO:0004424">
    <property type="term" value="F:imidazoleglycerol-phosphate dehydratase activity"/>
    <property type="evidence" value="ECO:0007669"/>
    <property type="project" value="UniProtKB-UniRule"/>
</dbReference>
<comment type="pathway">
    <text evidence="1 6">Amino-acid biosynthesis; L-histidine biosynthesis; L-histidine from 5-phospho-alpha-D-ribose 1-diphosphate: step 6/9.</text>
</comment>
<dbReference type="PANTHER" id="PTHR23133:SF2">
    <property type="entry name" value="IMIDAZOLEGLYCEROL-PHOSPHATE DEHYDRATASE"/>
    <property type="match status" value="1"/>
</dbReference>
<dbReference type="Pfam" id="PF00475">
    <property type="entry name" value="IGPD"/>
    <property type="match status" value="1"/>
</dbReference>
<evidence type="ECO:0000256" key="4">
    <source>
        <dbReference type="ARBA" id="ARBA00023102"/>
    </source>
</evidence>
<dbReference type="PANTHER" id="PTHR23133">
    <property type="entry name" value="IMIDAZOLEGLYCEROL-PHOSPHATE DEHYDRATASE HIS7"/>
    <property type="match status" value="1"/>
</dbReference>
<dbReference type="OrthoDB" id="9790411at2"/>
<proteinExistence type="inferred from homology"/>
<dbReference type="UniPathway" id="UPA00031">
    <property type="reaction ID" value="UER00011"/>
</dbReference>
<protein>
    <recommendedName>
        <fullName evidence="2 6">Imidazoleglycerol-phosphate dehydratase</fullName>
        <shortName evidence="6">IGPD</shortName>
        <ecNumber evidence="6">4.2.1.19</ecNumber>
    </recommendedName>
</protein>
<dbReference type="EMBL" id="FNJM01000004">
    <property type="protein sequence ID" value="SDP37458.1"/>
    <property type="molecule type" value="Genomic_DNA"/>
</dbReference>
<dbReference type="HAMAP" id="MF_00076">
    <property type="entry name" value="HisB"/>
    <property type="match status" value="1"/>
</dbReference>
<dbReference type="InterPro" id="IPR038494">
    <property type="entry name" value="IGPD_sf"/>
</dbReference>
<evidence type="ECO:0000256" key="1">
    <source>
        <dbReference type="ARBA" id="ARBA00005047"/>
    </source>
</evidence>
<dbReference type="InterPro" id="IPR020565">
    <property type="entry name" value="ImidazoleglycerP_deHydtase_CS"/>
</dbReference>
<dbReference type="FunFam" id="3.30.230.40:FF:000003">
    <property type="entry name" value="Imidazoleglycerol-phosphate dehydratase HisB"/>
    <property type="match status" value="1"/>
</dbReference>
<keyword evidence="4 6" id="KW-0368">Histidine biosynthesis</keyword>
<keyword evidence="3 6" id="KW-0028">Amino-acid biosynthesis</keyword>
<dbReference type="SUPFAM" id="SSF54211">
    <property type="entry name" value="Ribosomal protein S5 domain 2-like"/>
    <property type="match status" value="2"/>
</dbReference>
<keyword evidence="8" id="KW-1185">Reference proteome</keyword>
<dbReference type="AlphaFoldDB" id="A0A1H0S8A2"/>
<keyword evidence="5 6" id="KW-0456">Lyase</keyword>
<organism evidence="7 8">
    <name type="scientific">Clostridium gasigenes</name>
    <dbReference type="NCBI Taxonomy" id="94869"/>
    <lineage>
        <taxon>Bacteria</taxon>
        <taxon>Bacillati</taxon>
        <taxon>Bacillota</taxon>
        <taxon>Clostridia</taxon>
        <taxon>Eubacteriales</taxon>
        <taxon>Clostridiaceae</taxon>
        <taxon>Clostridium</taxon>
    </lineage>
</organism>
<comment type="subcellular location">
    <subcellularLocation>
        <location evidence="6">Cytoplasm</location>
    </subcellularLocation>
</comment>
<dbReference type="InterPro" id="IPR000807">
    <property type="entry name" value="ImidazoleglycerolP_deHydtase"/>
</dbReference>
<evidence type="ECO:0000256" key="2">
    <source>
        <dbReference type="ARBA" id="ARBA00016664"/>
    </source>
</evidence>
<evidence type="ECO:0000256" key="6">
    <source>
        <dbReference type="HAMAP-Rule" id="MF_00076"/>
    </source>
</evidence>
<evidence type="ECO:0000313" key="7">
    <source>
        <dbReference type="EMBL" id="SDP37458.1"/>
    </source>
</evidence>
<dbReference type="InterPro" id="IPR020568">
    <property type="entry name" value="Ribosomal_Su5_D2-typ_SF"/>
</dbReference>
<name>A0A1H0S8A2_9CLOT</name>
<accession>A0A1H0S8A2</accession>
<keyword evidence="6" id="KW-0963">Cytoplasm</keyword>
<evidence type="ECO:0000256" key="3">
    <source>
        <dbReference type="ARBA" id="ARBA00022605"/>
    </source>
</evidence>
<evidence type="ECO:0000256" key="5">
    <source>
        <dbReference type="ARBA" id="ARBA00023239"/>
    </source>
</evidence>
<sequence>MNRISKIERITNETSIKLKINLDGEGNSSIDTGVGFFDHMLTLLSFHSGIDIDLDVRGDIEVCDHHLVEDVGIALGKCVNEALGNKIGIKRYGTFYIPMDEALVTVSLDISGRGFLHFEGEFKRESIGNFSTEMVKEFFRAFAFNAGITLHGRVLYGENDHHKIEGLFKALGRALKEAISIGDRADLLPSSKGMI</sequence>
<dbReference type="FunFam" id="3.30.230.40:FF:000001">
    <property type="entry name" value="Imidazoleglycerol-phosphate dehydratase HisB"/>
    <property type="match status" value="1"/>
</dbReference>
<comment type="catalytic activity">
    <reaction evidence="6">
        <text>D-erythro-1-(imidazol-4-yl)glycerol 3-phosphate = 3-(imidazol-4-yl)-2-oxopropyl phosphate + H2O</text>
        <dbReference type="Rhea" id="RHEA:11040"/>
        <dbReference type="ChEBI" id="CHEBI:15377"/>
        <dbReference type="ChEBI" id="CHEBI:57766"/>
        <dbReference type="ChEBI" id="CHEBI:58278"/>
        <dbReference type="EC" id="4.2.1.19"/>
    </reaction>
</comment>
<dbReference type="RefSeq" id="WP_089968813.1">
    <property type="nucleotide sequence ID" value="NZ_FNJM01000004.1"/>
</dbReference>
<dbReference type="PROSITE" id="PS00955">
    <property type="entry name" value="IGP_DEHYDRATASE_2"/>
    <property type="match status" value="1"/>
</dbReference>
<dbReference type="GO" id="GO:0005737">
    <property type="term" value="C:cytoplasm"/>
    <property type="evidence" value="ECO:0007669"/>
    <property type="project" value="UniProtKB-SubCell"/>
</dbReference>
<comment type="similarity">
    <text evidence="6">Belongs to the imidazoleglycerol-phosphate dehydratase family.</text>
</comment>
<gene>
    <name evidence="6" type="primary">hisB</name>
    <name evidence="7" type="ORF">SAMN04488529_104194</name>
</gene>
<dbReference type="EC" id="4.2.1.19" evidence="6"/>
<dbReference type="NCBIfam" id="NF002107">
    <property type="entry name" value="PRK00951.1-2"/>
    <property type="match status" value="1"/>
</dbReference>
<dbReference type="Proteomes" id="UP000198597">
    <property type="component" value="Unassembled WGS sequence"/>
</dbReference>
<dbReference type="NCBIfam" id="NF002114">
    <property type="entry name" value="PRK00951.2-4"/>
    <property type="match status" value="1"/>
</dbReference>
<dbReference type="CDD" id="cd07914">
    <property type="entry name" value="IGPD"/>
    <property type="match status" value="1"/>
</dbReference>
<dbReference type="STRING" id="94869.SAMN04488529_104194"/>
<dbReference type="GO" id="GO:0000105">
    <property type="term" value="P:L-histidine biosynthetic process"/>
    <property type="evidence" value="ECO:0007669"/>
    <property type="project" value="UniProtKB-UniRule"/>
</dbReference>